<dbReference type="RefSeq" id="WP_089480366.1">
    <property type="nucleotide sequence ID" value="NZ_MUGS01000031.1"/>
</dbReference>
<dbReference type="EMBL" id="MUGS01000031">
    <property type="protein sequence ID" value="OXG04389.1"/>
    <property type="molecule type" value="Genomic_DNA"/>
</dbReference>
<evidence type="ECO:0000313" key="2">
    <source>
        <dbReference type="Proteomes" id="UP000214684"/>
    </source>
</evidence>
<protein>
    <recommendedName>
        <fullName evidence="3">DUF4280 domain-containing protein</fullName>
    </recommendedName>
</protein>
<dbReference type="Proteomes" id="UP000214684">
    <property type="component" value="Unassembled WGS sequence"/>
</dbReference>
<organism evidence="1 2">
    <name type="scientific">Flavobacterium araucananum</name>
    <dbReference type="NCBI Taxonomy" id="946678"/>
    <lineage>
        <taxon>Bacteria</taxon>
        <taxon>Pseudomonadati</taxon>
        <taxon>Bacteroidota</taxon>
        <taxon>Flavobacteriia</taxon>
        <taxon>Flavobacteriales</taxon>
        <taxon>Flavobacteriaceae</taxon>
        <taxon>Flavobacterium</taxon>
    </lineage>
</organism>
<dbReference type="OrthoDB" id="1324639at2"/>
<comment type="caution">
    <text evidence="1">The sequence shown here is derived from an EMBL/GenBank/DDBJ whole genome shotgun (WGS) entry which is preliminary data.</text>
</comment>
<evidence type="ECO:0008006" key="3">
    <source>
        <dbReference type="Google" id="ProtNLM"/>
    </source>
</evidence>
<proteinExistence type="predicted"/>
<dbReference type="InterPro" id="IPR025460">
    <property type="entry name" value="DUF4280"/>
</dbReference>
<accession>A0A227P3A9</accession>
<dbReference type="Pfam" id="PF14107">
    <property type="entry name" value="DUF4280"/>
    <property type="match status" value="1"/>
</dbReference>
<evidence type="ECO:0000313" key="1">
    <source>
        <dbReference type="EMBL" id="OXG04389.1"/>
    </source>
</evidence>
<keyword evidence="2" id="KW-1185">Reference proteome</keyword>
<reference evidence="1 2" key="1">
    <citation type="submission" date="2016-11" db="EMBL/GenBank/DDBJ databases">
        <title>Whole genomes of Flavobacteriaceae.</title>
        <authorList>
            <person name="Stine C."/>
            <person name="Li C."/>
            <person name="Tadesse D."/>
        </authorList>
    </citation>
    <scope>NUCLEOTIDE SEQUENCE [LARGE SCALE GENOMIC DNA]</scope>
    <source>
        <strain evidence="1 2">DSM 24704</strain>
    </source>
</reference>
<name>A0A227P3A9_9FLAO</name>
<gene>
    <name evidence="1" type="ORF">B0A64_15220</name>
</gene>
<dbReference type="AlphaFoldDB" id="A0A227P3A9"/>
<sequence>MAKPDITARRKLREEKEDAEDGLKFVIDGAKIRCDLCTIPDGDLKTNYDAPSIQDKRVVTVVERDRTSLIFKGNCKKSFFRSSPCATVMKLGEWKNPGTVYFQDELAVLLRSTIKCEYGGVDIKIWDCGQRNEIINLDTTGLAVPDFTPDFDVKFELDQTENTIVPFGILDFENKEENQFFRFKYTLEKNNIDKLYFEIIAENGEQLYAYTCLKPVIIQNENKEHFFKTEKTSQIPMASAEATIGSPDFEPVDYTTMGSYTISWDGFDNDDIYDSTRFNGKEITARITAIKDNIPKTIAVDFSTKYNEVKWTDVKIDKKTKRIDVTLRVNLTDGGAQGLECNTFKIGEEISSETFTSNELDPFKDIVAKICPWDKIPEDIITPDKPIIKKRTRSFKELEKLAIEGLNYHWGRNRNHNEGKNVKINKVDFEVFINSINTNQNSIGGIKLIYNTNGNWLRSGNPDTIEDPMSAVGNLVSRKAICYNIAYIKNERWDYYEEESEDCDFMFTSAHEIGHTILKAYGGTIHSYGHKGSVNPYTQNKNENAVIFPLNGEIDIMPYYINRLNIDSFNKYIAVEKDVLSFIWLTKIKLK</sequence>